<feature type="transmembrane region" description="Helical" evidence="1">
    <location>
        <begin position="247"/>
        <end position="273"/>
    </location>
</feature>
<evidence type="ECO:0000313" key="2">
    <source>
        <dbReference type="EMBL" id="SHI98756.1"/>
    </source>
</evidence>
<feature type="transmembrane region" description="Helical" evidence="1">
    <location>
        <begin position="12"/>
        <end position="33"/>
    </location>
</feature>
<keyword evidence="3" id="KW-1185">Reference proteome</keyword>
<feature type="transmembrane region" description="Helical" evidence="1">
    <location>
        <begin position="184"/>
        <end position="202"/>
    </location>
</feature>
<dbReference type="RefSeq" id="WP_072985734.1">
    <property type="nucleotide sequence ID" value="NZ_FQZB01000005.1"/>
</dbReference>
<organism evidence="2 3">
    <name type="scientific">Clostridium cavendishii DSM 21758</name>
    <dbReference type="NCBI Taxonomy" id="1121302"/>
    <lineage>
        <taxon>Bacteria</taxon>
        <taxon>Bacillati</taxon>
        <taxon>Bacillota</taxon>
        <taxon>Clostridia</taxon>
        <taxon>Eubacteriales</taxon>
        <taxon>Clostridiaceae</taxon>
        <taxon>Clostridium</taxon>
    </lineage>
</organism>
<dbReference type="AlphaFoldDB" id="A0A1M6FM69"/>
<sequence>MKSIVFDILKISIIQVVYTLGIIVGFGFIIGLIEKRASYFIQRAIGFKGVLITGLIGTPIHEIGHFLMCIIFGHTVTEVKLLRPKACKQDGVLGYVKHSFNKNSLYQNIGNFFIAIGPLVFGSLTMFLTMKIFLSDSFNKLYNFLLNETKLVHIGGEESFFDIFKSIFNEVVKDIFNTNNLKTINFWIFLFIIISIASHMALSKADIKGGISGLIAIYTFSLILSIILNLANFNIHYIYSKILVFNIFISVFLIVALIFSFIPLIVNLILYLIKR</sequence>
<accession>A0A1M6FM69</accession>
<dbReference type="STRING" id="1121302.SAMN02745163_01177"/>
<dbReference type="Proteomes" id="UP000184310">
    <property type="component" value="Unassembled WGS sequence"/>
</dbReference>
<dbReference type="OrthoDB" id="258743at2"/>
<evidence type="ECO:0000313" key="3">
    <source>
        <dbReference type="Proteomes" id="UP000184310"/>
    </source>
</evidence>
<reference evidence="2 3" key="1">
    <citation type="submission" date="2016-11" db="EMBL/GenBank/DDBJ databases">
        <authorList>
            <person name="Jaros S."/>
            <person name="Januszkiewicz K."/>
            <person name="Wedrychowicz H."/>
        </authorList>
    </citation>
    <scope>NUCLEOTIDE SEQUENCE [LARGE SCALE GENOMIC DNA]</scope>
    <source>
        <strain evidence="2 3">DSM 21758</strain>
    </source>
</reference>
<dbReference type="EMBL" id="FQZB01000005">
    <property type="protein sequence ID" value="SHI98756.1"/>
    <property type="molecule type" value="Genomic_DNA"/>
</dbReference>
<evidence type="ECO:0000256" key="1">
    <source>
        <dbReference type="SAM" id="Phobius"/>
    </source>
</evidence>
<feature type="transmembrane region" description="Helical" evidence="1">
    <location>
        <begin position="214"/>
        <end position="235"/>
    </location>
</feature>
<gene>
    <name evidence="2" type="ORF">SAMN02745163_01177</name>
</gene>
<feature type="transmembrane region" description="Helical" evidence="1">
    <location>
        <begin position="112"/>
        <end position="134"/>
    </location>
</feature>
<protein>
    <submittedName>
        <fullName evidence="2">Uncharacterized protein</fullName>
    </submittedName>
</protein>
<keyword evidence="1" id="KW-0812">Transmembrane</keyword>
<name>A0A1M6FM69_9CLOT</name>
<proteinExistence type="predicted"/>
<keyword evidence="1" id="KW-0472">Membrane</keyword>
<keyword evidence="1" id="KW-1133">Transmembrane helix</keyword>